<dbReference type="InterPro" id="IPR020846">
    <property type="entry name" value="MFS_dom"/>
</dbReference>
<dbReference type="AlphaFoldDB" id="A0A844W9Q1"/>
<keyword evidence="5 8" id="KW-0812">Transmembrane</keyword>
<evidence type="ECO:0000256" key="6">
    <source>
        <dbReference type="ARBA" id="ARBA00022989"/>
    </source>
</evidence>
<comment type="similarity">
    <text evidence="2 8">Belongs to the major facilitator superfamily. Bcr/CmlA family.</text>
</comment>
<comment type="caution">
    <text evidence="10">The sequence shown here is derived from an EMBL/GenBank/DDBJ whole genome shotgun (WGS) entry which is preliminary data.</text>
</comment>
<feature type="transmembrane region" description="Helical" evidence="8">
    <location>
        <begin position="45"/>
        <end position="64"/>
    </location>
</feature>
<dbReference type="Gene3D" id="1.20.1720.10">
    <property type="entry name" value="Multidrug resistance protein D"/>
    <property type="match status" value="1"/>
</dbReference>
<evidence type="ECO:0000313" key="11">
    <source>
        <dbReference type="Proteomes" id="UP000443843"/>
    </source>
</evidence>
<dbReference type="GO" id="GO:0005886">
    <property type="term" value="C:plasma membrane"/>
    <property type="evidence" value="ECO:0007669"/>
    <property type="project" value="UniProtKB-SubCell"/>
</dbReference>
<keyword evidence="3 8" id="KW-0813">Transport</keyword>
<keyword evidence="6 8" id="KW-1133">Transmembrane helix</keyword>
<evidence type="ECO:0000256" key="3">
    <source>
        <dbReference type="ARBA" id="ARBA00022448"/>
    </source>
</evidence>
<dbReference type="Proteomes" id="UP000443843">
    <property type="component" value="Unassembled WGS sequence"/>
</dbReference>
<feature type="transmembrane region" description="Helical" evidence="8">
    <location>
        <begin position="367"/>
        <end position="388"/>
    </location>
</feature>
<comment type="subcellular location">
    <subcellularLocation>
        <location evidence="8">Cell inner membrane</location>
        <topology evidence="8">Multi-pass membrane protein</topology>
    </subcellularLocation>
    <subcellularLocation>
        <location evidence="1">Cell membrane</location>
        <topology evidence="1">Multi-pass membrane protein</topology>
    </subcellularLocation>
</comment>
<evidence type="ECO:0000256" key="5">
    <source>
        <dbReference type="ARBA" id="ARBA00022692"/>
    </source>
</evidence>
<feature type="transmembrane region" description="Helical" evidence="8">
    <location>
        <begin position="340"/>
        <end position="361"/>
    </location>
</feature>
<evidence type="ECO:0000259" key="9">
    <source>
        <dbReference type="PROSITE" id="PS50850"/>
    </source>
</evidence>
<dbReference type="InterPro" id="IPR011701">
    <property type="entry name" value="MFS"/>
</dbReference>
<comment type="caution">
    <text evidence="8">Lacks conserved residue(s) required for the propagation of feature annotation.</text>
</comment>
<dbReference type="PANTHER" id="PTHR43124:SF3">
    <property type="entry name" value="CHLORAMPHENICOL EFFLUX PUMP RV0191"/>
    <property type="match status" value="1"/>
</dbReference>
<dbReference type="GO" id="GO:1990961">
    <property type="term" value="P:xenobiotic detoxification by transmembrane export across the plasma membrane"/>
    <property type="evidence" value="ECO:0007669"/>
    <property type="project" value="InterPro"/>
</dbReference>
<dbReference type="InterPro" id="IPR004812">
    <property type="entry name" value="Efflux_drug-R_Bcr/CmlA"/>
</dbReference>
<feature type="domain" description="Major facilitator superfamily (MFS) profile" evidence="9">
    <location>
        <begin position="5"/>
        <end position="395"/>
    </location>
</feature>
<evidence type="ECO:0000256" key="1">
    <source>
        <dbReference type="ARBA" id="ARBA00004651"/>
    </source>
</evidence>
<keyword evidence="7 8" id="KW-0472">Membrane</keyword>
<keyword evidence="8" id="KW-0997">Cell inner membrane</keyword>
<dbReference type="PANTHER" id="PTHR43124">
    <property type="entry name" value="PURINE EFFLUX PUMP PBUE"/>
    <property type="match status" value="1"/>
</dbReference>
<dbReference type="PROSITE" id="PS00216">
    <property type="entry name" value="SUGAR_TRANSPORT_1"/>
    <property type="match status" value="1"/>
</dbReference>
<dbReference type="InterPro" id="IPR005829">
    <property type="entry name" value="Sugar_transporter_CS"/>
</dbReference>
<organism evidence="10 11">
    <name type="scientific">Pseudooceanicola pacificus</name>
    <dbReference type="NCBI Taxonomy" id="2676438"/>
    <lineage>
        <taxon>Bacteria</taxon>
        <taxon>Pseudomonadati</taxon>
        <taxon>Pseudomonadota</taxon>
        <taxon>Alphaproteobacteria</taxon>
        <taxon>Rhodobacterales</taxon>
        <taxon>Paracoccaceae</taxon>
        <taxon>Pseudooceanicola</taxon>
    </lineage>
</organism>
<proteinExistence type="inferred from homology"/>
<sequence>MLRAATTPPHLTTLILMTGTSVLTLNMFVPSLAHMAEDFGVDYGVMGLAVGGYLAMTALTQIVMGPLSDRYGRRPVVLVGMAIFFVASIICALTPDIRVFLAARMFQSGAATGMALSRAMIRDQFEPRDAAVKMATVSSIMAVAPMLGPSIGGFLDAAFGWRASFVLYSLAAAALFVICWADLGETNHHKSSSFGAQFRAYPELFRSRRFWGYSLCAAFSVGTFHIFVSGAALATKAAFGMSPGELGIWMGTITLGFMIGSATSGRISRNYELSTMMIVGRALAVVGIGIPTLLLWAGHVSAPLFFGAMVLSGIGNGLTTPSAGAGTLSIRPHLAGSASGLSAALIVGNGAVVATLTGWLVSAENGIVMLPFLMVLASVAGLAMALMVRAIDLAEARAAAAAGEDPAAAE</sequence>
<feature type="transmembrane region" description="Helical" evidence="8">
    <location>
        <begin position="210"/>
        <end position="234"/>
    </location>
</feature>
<dbReference type="EMBL" id="WNXQ01000003">
    <property type="protein sequence ID" value="MWB77603.1"/>
    <property type="molecule type" value="Genomic_DNA"/>
</dbReference>
<evidence type="ECO:0000256" key="7">
    <source>
        <dbReference type="ARBA" id="ARBA00023136"/>
    </source>
</evidence>
<feature type="transmembrane region" description="Helical" evidence="8">
    <location>
        <begin position="279"/>
        <end position="298"/>
    </location>
</feature>
<dbReference type="InterPro" id="IPR050189">
    <property type="entry name" value="MFS_Efflux_Transporters"/>
</dbReference>
<feature type="transmembrane region" description="Helical" evidence="8">
    <location>
        <begin position="304"/>
        <end position="328"/>
    </location>
</feature>
<protein>
    <recommendedName>
        <fullName evidence="8">Bcr/CflA family efflux transporter</fullName>
    </recommendedName>
</protein>
<feature type="transmembrane region" description="Helical" evidence="8">
    <location>
        <begin position="246"/>
        <end position="267"/>
    </location>
</feature>
<dbReference type="Pfam" id="PF07690">
    <property type="entry name" value="MFS_1"/>
    <property type="match status" value="1"/>
</dbReference>
<keyword evidence="11" id="KW-1185">Reference proteome</keyword>
<evidence type="ECO:0000256" key="8">
    <source>
        <dbReference type="RuleBase" id="RU365088"/>
    </source>
</evidence>
<feature type="transmembrane region" description="Helical" evidence="8">
    <location>
        <begin position="161"/>
        <end position="183"/>
    </location>
</feature>
<evidence type="ECO:0000256" key="2">
    <source>
        <dbReference type="ARBA" id="ARBA00006236"/>
    </source>
</evidence>
<feature type="transmembrane region" description="Helical" evidence="8">
    <location>
        <begin position="12"/>
        <end position="33"/>
    </location>
</feature>
<dbReference type="PROSITE" id="PS50850">
    <property type="entry name" value="MFS"/>
    <property type="match status" value="1"/>
</dbReference>
<dbReference type="GO" id="GO:0042910">
    <property type="term" value="F:xenobiotic transmembrane transporter activity"/>
    <property type="evidence" value="ECO:0007669"/>
    <property type="project" value="InterPro"/>
</dbReference>
<dbReference type="RefSeq" id="WP_160381879.1">
    <property type="nucleotide sequence ID" value="NZ_WNXQ01000003.1"/>
</dbReference>
<reference evidence="10 11" key="1">
    <citation type="submission" date="2019-11" db="EMBL/GenBank/DDBJ databases">
        <title>Pseudooceanicola pacifica sp. nov., isolated from deep-sea sediment of the Pacific Ocean.</title>
        <authorList>
            <person name="Lyu L."/>
        </authorList>
    </citation>
    <scope>NUCLEOTIDE SEQUENCE [LARGE SCALE GENOMIC DNA]</scope>
    <source>
        <strain evidence="10 11">216_PA32_1</strain>
    </source>
</reference>
<feature type="transmembrane region" description="Helical" evidence="8">
    <location>
        <begin position="76"/>
        <end position="95"/>
    </location>
</feature>
<dbReference type="CDD" id="cd17320">
    <property type="entry name" value="MFS_MdfA_MDR_like"/>
    <property type="match status" value="1"/>
</dbReference>
<name>A0A844W9Q1_9RHOB</name>
<evidence type="ECO:0000256" key="4">
    <source>
        <dbReference type="ARBA" id="ARBA00022475"/>
    </source>
</evidence>
<keyword evidence="4" id="KW-1003">Cell membrane</keyword>
<gene>
    <name evidence="10" type="ORF">GLS40_06175</name>
</gene>
<dbReference type="SUPFAM" id="SSF103473">
    <property type="entry name" value="MFS general substrate transporter"/>
    <property type="match status" value="1"/>
</dbReference>
<evidence type="ECO:0000313" key="10">
    <source>
        <dbReference type="EMBL" id="MWB77603.1"/>
    </source>
</evidence>
<dbReference type="InterPro" id="IPR036259">
    <property type="entry name" value="MFS_trans_sf"/>
</dbReference>
<accession>A0A844W9Q1</accession>
<dbReference type="NCBIfam" id="TIGR00710">
    <property type="entry name" value="efflux_Bcr_CflA"/>
    <property type="match status" value="1"/>
</dbReference>